<name>A0ABZ1U0W1_9ACTN</name>
<keyword evidence="2" id="KW-1185">Reference proteome</keyword>
<evidence type="ECO:0000313" key="2">
    <source>
        <dbReference type="Proteomes" id="UP001432222"/>
    </source>
</evidence>
<accession>A0ABZ1U0W1</accession>
<gene>
    <name evidence="1" type="ORF">OHA16_18810</name>
</gene>
<protein>
    <submittedName>
        <fullName evidence="1">Uncharacterized protein</fullName>
    </submittedName>
</protein>
<sequence>MTEAIDHHIPLDQAQVNLVAAVLQQAAWDCRSPIEQVVPDSSDGPNRGITLGRLAARWTRIVEREEHCDVININGERLYVVPLSLEGWYQVRAALSEHAARLSLKLPDSPESRENRRRARQALLLVDRIKEAVHA</sequence>
<proteinExistence type="predicted"/>
<dbReference type="Proteomes" id="UP001432222">
    <property type="component" value="Chromosome"/>
</dbReference>
<dbReference type="EMBL" id="CP108110">
    <property type="protein sequence ID" value="WUQ84838.1"/>
    <property type="molecule type" value="Genomic_DNA"/>
</dbReference>
<dbReference type="RefSeq" id="WP_328955661.1">
    <property type="nucleotide sequence ID" value="NZ_CP108110.1"/>
</dbReference>
<reference evidence="1" key="1">
    <citation type="submission" date="2022-10" db="EMBL/GenBank/DDBJ databases">
        <title>The complete genomes of actinobacterial strains from the NBC collection.</title>
        <authorList>
            <person name="Joergensen T.S."/>
            <person name="Alvarez Arevalo M."/>
            <person name="Sterndorff E.B."/>
            <person name="Faurdal D."/>
            <person name="Vuksanovic O."/>
            <person name="Mourched A.-S."/>
            <person name="Charusanti P."/>
            <person name="Shaw S."/>
            <person name="Blin K."/>
            <person name="Weber T."/>
        </authorList>
    </citation>
    <scope>NUCLEOTIDE SEQUENCE</scope>
    <source>
        <strain evidence="1">NBC_00222</strain>
    </source>
</reference>
<evidence type="ECO:0000313" key="1">
    <source>
        <dbReference type="EMBL" id="WUQ84838.1"/>
    </source>
</evidence>
<organism evidence="1 2">
    <name type="scientific">Kitasatospora purpeofusca</name>
    <dbReference type="NCBI Taxonomy" id="67352"/>
    <lineage>
        <taxon>Bacteria</taxon>
        <taxon>Bacillati</taxon>
        <taxon>Actinomycetota</taxon>
        <taxon>Actinomycetes</taxon>
        <taxon>Kitasatosporales</taxon>
        <taxon>Streptomycetaceae</taxon>
        <taxon>Kitasatospora</taxon>
    </lineage>
</organism>